<gene>
    <name evidence="1" type="ORF">SAMN05444339_1189</name>
</gene>
<dbReference type="EMBL" id="FQUE01000018">
    <property type="protein sequence ID" value="SHF87775.1"/>
    <property type="molecule type" value="Genomic_DNA"/>
</dbReference>
<dbReference type="RefSeq" id="WP_072858822.1">
    <property type="nucleotide sequence ID" value="NZ_FQUE01000018.1"/>
</dbReference>
<sequence>MTFHPSLNRRSALGAIACGVTSLALPAIVRAEAPATPVSLHVAKSPTCGCCEAWVNLAVAEGFDVTTTEMDDVTPAKVQAGVPQSLWSCHTASVAGYVIEGHVPFEAIAMLLRDRPAITGLAVPGMPMGSPGMGDDPAARFDVIAFGGAAAEGQVYFKAGA</sequence>
<reference evidence="2" key="1">
    <citation type="submission" date="2016-11" db="EMBL/GenBank/DDBJ databases">
        <authorList>
            <person name="Varghese N."/>
            <person name="Submissions S."/>
        </authorList>
    </citation>
    <scope>NUCLEOTIDE SEQUENCE [LARGE SCALE GENOMIC DNA]</scope>
    <source>
        <strain evidence="2">DSM 29326</strain>
    </source>
</reference>
<dbReference type="AlphaFoldDB" id="A0A1M5F8C7"/>
<dbReference type="Pfam" id="PF04214">
    <property type="entry name" value="DUF411"/>
    <property type="match status" value="1"/>
</dbReference>
<dbReference type="InterPro" id="IPR007332">
    <property type="entry name" value="DUF411"/>
</dbReference>
<evidence type="ECO:0000313" key="1">
    <source>
        <dbReference type="EMBL" id="SHF87775.1"/>
    </source>
</evidence>
<name>A0A1M5F8C7_LOKAT</name>
<evidence type="ECO:0000313" key="2">
    <source>
        <dbReference type="Proteomes" id="UP000183987"/>
    </source>
</evidence>
<dbReference type="InterPro" id="IPR006311">
    <property type="entry name" value="TAT_signal"/>
</dbReference>
<protein>
    <submittedName>
        <fullName evidence="1">Uncharacterized conserved protein</fullName>
    </submittedName>
</protein>
<proteinExistence type="predicted"/>
<dbReference type="OrthoDB" id="14727at2"/>
<accession>A0A1M5F8C7</accession>
<dbReference type="Proteomes" id="UP000183987">
    <property type="component" value="Unassembled WGS sequence"/>
</dbReference>
<organism evidence="1 2">
    <name type="scientific">Loktanella atrilutea</name>
    <dbReference type="NCBI Taxonomy" id="366533"/>
    <lineage>
        <taxon>Bacteria</taxon>
        <taxon>Pseudomonadati</taxon>
        <taxon>Pseudomonadota</taxon>
        <taxon>Alphaproteobacteria</taxon>
        <taxon>Rhodobacterales</taxon>
        <taxon>Roseobacteraceae</taxon>
        <taxon>Loktanella</taxon>
    </lineage>
</organism>
<dbReference type="PROSITE" id="PS51318">
    <property type="entry name" value="TAT"/>
    <property type="match status" value="1"/>
</dbReference>
<dbReference type="STRING" id="366533.SAMN05444339_1189"/>
<keyword evidence="2" id="KW-1185">Reference proteome</keyword>